<keyword evidence="1" id="KW-0805">Transcription regulation</keyword>
<accession>A0ABQ3VK09</accession>
<feature type="DNA-binding region" description="H-T-H motif" evidence="4">
    <location>
        <begin position="35"/>
        <end position="54"/>
    </location>
</feature>
<dbReference type="InterPro" id="IPR009057">
    <property type="entry name" value="Homeodomain-like_sf"/>
</dbReference>
<proteinExistence type="predicted"/>
<comment type="caution">
    <text evidence="6">The sequence shown here is derived from an EMBL/GenBank/DDBJ whole genome shotgun (WGS) entry which is preliminary data.</text>
</comment>
<dbReference type="InterPro" id="IPR001647">
    <property type="entry name" value="HTH_TetR"/>
</dbReference>
<dbReference type="PANTHER" id="PTHR30055">
    <property type="entry name" value="HTH-TYPE TRANSCRIPTIONAL REGULATOR RUTR"/>
    <property type="match status" value="1"/>
</dbReference>
<dbReference type="InterPro" id="IPR050109">
    <property type="entry name" value="HTH-type_TetR-like_transc_reg"/>
</dbReference>
<keyword evidence="7" id="KW-1185">Reference proteome</keyword>
<evidence type="ECO:0000256" key="2">
    <source>
        <dbReference type="ARBA" id="ARBA00023125"/>
    </source>
</evidence>
<keyword evidence="2 4" id="KW-0238">DNA-binding</keyword>
<name>A0ABQ3VK09_9CHLR</name>
<dbReference type="InterPro" id="IPR036271">
    <property type="entry name" value="Tet_transcr_reg_TetR-rel_C_sf"/>
</dbReference>
<evidence type="ECO:0000256" key="3">
    <source>
        <dbReference type="ARBA" id="ARBA00023163"/>
    </source>
</evidence>
<sequence>MPRTEEANQRIREEQREKILEGARKVFARKGRVATMADVATEAGVSQGLAYRYFANKEALFQALIEQVMQSTHTLMQRVVEMPGTPGERLDFLLSRIVKGRHKHLELVEFVQLLSQMQSSEEIPDHLREIVVRQGQPLRDMVRQLIIEGQATGEVAGDDPDQLMTHIFACLDGIFRLALRDPERFHKHVPDARIILRLLKP</sequence>
<dbReference type="PROSITE" id="PS50977">
    <property type="entry name" value="HTH_TETR_2"/>
    <property type="match status" value="1"/>
</dbReference>
<dbReference type="PRINTS" id="PR00455">
    <property type="entry name" value="HTHTETR"/>
</dbReference>
<evidence type="ECO:0000313" key="7">
    <source>
        <dbReference type="Proteomes" id="UP000635565"/>
    </source>
</evidence>
<protein>
    <recommendedName>
        <fullName evidence="5">HTH tetR-type domain-containing protein</fullName>
    </recommendedName>
</protein>
<dbReference type="EMBL" id="BNJJ01000010">
    <property type="protein sequence ID" value="GHO85698.1"/>
    <property type="molecule type" value="Genomic_DNA"/>
</dbReference>
<feature type="domain" description="HTH tetR-type" evidence="5">
    <location>
        <begin position="13"/>
        <end position="72"/>
    </location>
</feature>
<dbReference type="RefSeq" id="WP_201363340.1">
    <property type="nucleotide sequence ID" value="NZ_BNJJ01000010.1"/>
</dbReference>
<dbReference type="PANTHER" id="PTHR30055:SF234">
    <property type="entry name" value="HTH-TYPE TRANSCRIPTIONAL REGULATOR BETI"/>
    <property type="match status" value="1"/>
</dbReference>
<dbReference type="Gene3D" id="1.10.357.10">
    <property type="entry name" value="Tetracycline Repressor, domain 2"/>
    <property type="match status" value="1"/>
</dbReference>
<organism evidence="6 7">
    <name type="scientific">Dictyobacter formicarum</name>
    <dbReference type="NCBI Taxonomy" id="2778368"/>
    <lineage>
        <taxon>Bacteria</taxon>
        <taxon>Bacillati</taxon>
        <taxon>Chloroflexota</taxon>
        <taxon>Ktedonobacteria</taxon>
        <taxon>Ktedonobacterales</taxon>
        <taxon>Dictyobacteraceae</taxon>
        <taxon>Dictyobacter</taxon>
    </lineage>
</organism>
<evidence type="ECO:0000259" key="5">
    <source>
        <dbReference type="PROSITE" id="PS50977"/>
    </source>
</evidence>
<dbReference type="Proteomes" id="UP000635565">
    <property type="component" value="Unassembled WGS sequence"/>
</dbReference>
<keyword evidence="3" id="KW-0804">Transcription</keyword>
<evidence type="ECO:0000313" key="6">
    <source>
        <dbReference type="EMBL" id="GHO85698.1"/>
    </source>
</evidence>
<evidence type="ECO:0000256" key="4">
    <source>
        <dbReference type="PROSITE-ProRule" id="PRU00335"/>
    </source>
</evidence>
<reference evidence="6 7" key="1">
    <citation type="journal article" date="2021" name="Int. J. Syst. Evol. Microbiol.">
        <title>Reticulibacter mediterranei gen. nov., sp. nov., within the new family Reticulibacteraceae fam. nov., and Ktedonospora formicarum gen. nov., sp. nov., Ktedonobacter robiniae sp. nov., Dictyobacter formicarum sp. nov. and Dictyobacter arantiisoli sp. nov., belonging to the class Ktedonobacteria.</title>
        <authorList>
            <person name="Yabe S."/>
            <person name="Zheng Y."/>
            <person name="Wang C.M."/>
            <person name="Sakai Y."/>
            <person name="Abe K."/>
            <person name="Yokota A."/>
            <person name="Donadio S."/>
            <person name="Cavaletti L."/>
            <person name="Monciardini P."/>
        </authorList>
    </citation>
    <scope>NUCLEOTIDE SEQUENCE [LARGE SCALE GENOMIC DNA]</scope>
    <source>
        <strain evidence="6 7">SOSP1-9</strain>
    </source>
</reference>
<gene>
    <name evidence="6" type="ORF">KSZ_37040</name>
</gene>
<dbReference type="SUPFAM" id="SSF46689">
    <property type="entry name" value="Homeodomain-like"/>
    <property type="match status" value="1"/>
</dbReference>
<dbReference type="SUPFAM" id="SSF48498">
    <property type="entry name" value="Tetracyclin repressor-like, C-terminal domain"/>
    <property type="match status" value="1"/>
</dbReference>
<dbReference type="Pfam" id="PF00440">
    <property type="entry name" value="TetR_N"/>
    <property type="match status" value="1"/>
</dbReference>
<evidence type="ECO:0000256" key="1">
    <source>
        <dbReference type="ARBA" id="ARBA00023015"/>
    </source>
</evidence>